<reference evidence="1 2" key="1">
    <citation type="submission" date="2024-01" db="EMBL/GenBank/DDBJ databases">
        <title>The complete chloroplast genome sequence of Lithospermum erythrorhizon: insights into the phylogenetic relationship among Boraginaceae species and the maternal lineages of purple gromwells.</title>
        <authorList>
            <person name="Okada T."/>
            <person name="Watanabe K."/>
        </authorList>
    </citation>
    <scope>NUCLEOTIDE SEQUENCE [LARGE SCALE GENOMIC DNA]</scope>
</reference>
<organism evidence="1 2">
    <name type="scientific">Lithospermum erythrorhizon</name>
    <name type="common">Purple gromwell</name>
    <name type="synonym">Lithospermum officinale var. erythrorhizon</name>
    <dbReference type="NCBI Taxonomy" id="34254"/>
    <lineage>
        <taxon>Eukaryota</taxon>
        <taxon>Viridiplantae</taxon>
        <taxon>Streptophyta</taxon>
        <taxon>Embryophyta</taxon>
        <taxon>Tracheophyta</taxon>
        <taxon>Spermatophyta</taxon>
        <taxon>Magnoliopsida</taxon>
        <taxon>eudicotyledons</taxon>
        <taxon>Gunneridae</taxon>
        <taxon>Pentapetalae</taxon>
        <taxon>asterids</taxon>
        <taxon>lamiids</taxon>
        <taxon>Boraginales</taxon>
        <taxon>Boraginaceae</taxon>
        <taxon>Boraginoideae</taxon>
        <taxon>Lithospermeae</taxon>
        <taxon>Lithospermum</taxon>
    </lineage>
</organism>
<dbReference type="AlphaFoldDB" id="A0AAV3PJW3"/>
<sequence length="159" mass="18803">MFGLRRQIFTQLHHVFKDWSLTIFEKGHIRRLISVLVLWSLWVARNKTKHGEQRYSFHGVVTRVNHCLSLIVQSDMLHYKHWRGDLEVVALFDVHPLKPRPKKPMKLMWVKPPGGIVKLNIDGAFKDAWGVSGVSFELIREYCYGRGFLLYCFYFIVLF</sequence>
<evidence type="ECO:0000313" key="2">
    <source>
        <dbReference type="Proteomes" id="UP001454036"/>
    </source>
</evidence>
<dbReference type="Proteomes" id="UP001454036">
    <property type="component" value="Unassembled WGS sequence"/>
</dbReference>
<accession>A0AAV3PJW3</accession>
<dbReference type="EMBL" id="BAABME010001736">
    <property type="protein sequence ID" value="GAA0151187.1"/>
    <property type="molecule type" value="Genomic_DNA"/>
</dbReference>
<gene>
    <name evidence="1" type="ORF">LIER_09964</name>
</gene>
<keyword evidence="2" id="KW-1185">Reference proteome</keyword>
<protein>
    <submittedName>
        <fullName evidence="1">Uncharacterized protein</fullName>
    </submittedName>
</protein>
<proteinExistence type="predicted"/>
<name>A0AAV3PJW3_LITER</name>
<evidence type="ECO:0000313" key="1">
    <source>
        <dbReference type="EMBL" id="GAA0151187.1"/>
    </source>
</evidence>
<comment type="caution">
    <text evidence="1">The sequence shown here is derived from an EMBL/GenBank/DDBJ whole genome shotgun (WGS) entry which is preliminary data.</text>
</comment>